<dbReference type="AlphaFoldDB" id="A0A7I9VNY2"/>
<dbReference type="GO" id="GO:0030170">
    <property type="term" value="F:pyridoxal phosphate binding"/>
    <property type="evidence" value="ECO:0007669"/>
    <property type="project" value="UniProtKB-UniRule"/>
</dbReference>
<evidence type="ECO:0000256" key="7">
    <source>
        <dbReference type="ARBA" id="ARBA00022898"/>
    </source>
</evidence>
<evidence type="ECO:0000256" key="6">
    <source>
        <dbReference type="ARBA" id="ARBA00022679"/>
    </source>
</evidence>
<evidence type="ECO:0000256" key="1">
    <source>
        <dbReference type="ARBA" id="ARBA00004915"/>
    </source>
</evidence>
<comment type="subcellular location">
    <subcellularLocation>
        <location evidence="12">Cytoplasm</location>
    </subcellularLocation>
</comment>
<feature type="binding site" evidence="12">
    <location>
        <begin position="252"/>
        <end position="253"/>
    </location>
    <ligand>
        <name>pyridoxal 5'-phosphate</name>
        <dbReference type="ChEBI" id="CHEBI:597326"/>
    </ligand>
</feature>
<keyword evidence="4 12" id="KW-0032">Aminotransferase</keyword>
<feature type="modified residue" description="N6-(pyridoxal phosphate)lysine" evidence="12">
    <location>
        <position position="211"/>
    </location>
</feature>
<keyword evidence="5 12" id="KW-0028">Amino-acid biosynthesis</keyword>
<feature type="domain" description="Aminotransferase class V" evidence="13">
    <location>
        <begin position="6"/>
        <end position="363"/>
    </location>
</feature>
<dbReference type="GO" id="GO:0008615">
    <property type="term" value="P:pyridoxine biosynthetic process"/>
    <property type="evidence" value="ECO:0007669"/>
    <property type="project" value="UniProtKB-UniRule"/>
</dbReference>
<comment type="subunit">
    <text evidence="12">Homodimer.</text>
</comment>
<name>A0A7I9VNY2_9BACT</name>
<comment type="pathway">
    <text evidence="1 12">Cofactor biosynthesis; pyridoxine 5'-phosphate biosynthesis; pyridoxine 5'-phosphate from D-erythrose 4-phosphate: step 3/5.</text>
</comment>
<comment type="cofactor">
    <cofactor evidence="12">
        <name>pyridoxal 5'-phosphate</name>
        <dbReference type="ChEBI" id="CHEBI:597326"/>
    </cofactor>
    <text evidence="12">Binds 1 pyridoxal phosphate per subunit.</text>
</comment>
<comment type="similarity">
    <text evidence="3 12">Belongs to the class-V pyridoxal-phosphate-dependent aminotransferase family. SerC subfamily.</text>
</comment>
<dbReference type="GO" id="GO:0004648">
    <property type="term" value="F:O-phospho-L-serine:2-oxoglutarate aminotransferase activity"/>
    <property type="evidence" value="ECO:0007669"/>
    <property type="project" value="UniProtKB-UniRule"/>
</dbReference>
<protein>
    <recommendedName>
        <fullName evidence="12">Phosphoserine aminotransferase</fullName>
        <ecNumber evidence="12">2.6.1.52</ecNumber>
    </recommendedName>
    <alternativeName>
        <fullName evidence="12">Phosphohydroxythreonine aminotransferase</fullName>
        <shortName evidence="12">PSAT</shortName>
    </alternativeName>
</protein>
<comment type="pathway">
    <text evidence="2 12">Amino-acid biosynthesis; L-serine biosynthesis; L-serine from 3-phospho-D-glycerate: step 2/3.</text>
</comment>
<sequence>MNRVKNFNAGPAALPLPALERARDELVDFASSGMSVMEHSHRGKEYEKVHDEAIALLRELLGVPDSHEVLFVQGGASQLFAQIPMNLVEKGRTAEYVVSGAWGEKAFSEAKVATAMLGGAARVSCSTGVGEGKEKSYTRVPRPAEVKVDPESAYVHVTSNETIHGVQYEVDPGRPFPAPGAVPLIADMSSDFLWRRFDPARFGLVYAGAQKNIGPSGVVVVIVSKELVARGRKDIPKIFQLRTPAENRSLYNTPPTFGIYMIRNVLAWLKGQGGLGAMEQRNRLKAQKLYAAIDQHASFYRSPVERESRSVMNVVFRLPSEQDEERFVAEAKKRGMVGLKGHRSVGGIRVSTYNAVEPAWVDELIAFMGEFARGA</sequence>
<accession>A0A7I9VNY2</accession>
<dbReference type="EC" id="2.6.1.52" evidence="12"/>
<dbReference type="InterPro" id="IPR015422">
    <property type="entry name" value="PyrdxlP-dep_Trfase_small"/>
</dbReference>
<dbReference type="NCBIfam" id="NF003764">
    <property type="entry name" value="PRK05355.1"/>
    <property type="match status" value="1"/>
</dbReference>
<reference evidence="15" key="1">
    <citation type="journal article" date="2020" name="Appl. Environ. Microbiol.">
        <title>Diazotrophic Anaeromyxobacter Isolates from Soils.</title>
        <authorList>
            <person name="Masuda Y."/>
            <person name="Yamanaka H."/>
            <person name="Xu Z.X."/>
            <person name="Shiratori Y."/>
            <person name="Aono T."/>
            <person name="Amachi S."/>
            <person name="Senoo K."/>
            <person name="Itoh H."/>
        </authorList>
    </citation>
    <scope>NUCLEOTIDE SEQUENCE [LARGE SCALE GENOMIC DNA]</scope>
    <source>
        <strain evidence="15">R267</strain>
    </source>
</reference>
<proteinExistence type="inferred from homology"/>
<feature type="binding site" evidence="12">
    <location>
        <position position="42"/>
    </location>
    <ligand>
        <name>L-glutamate</name>
        <dbReference type="ChEBI" id="CHEBI:29985"/>
    </ligand>
</feature>
<feature type="binding site" evidence="12">
    <location>
        <position position="102"/>
    </location>
    <ligand>
        <name>pyridoxal 5'-phosphate</name>
        <dbReference type="ChEBI" id="CHEBI:597326"/>
    </ligand>
</feature>
<dbReference type="UniPathway" id="UPA00135">
    <property type="reaction ID" value="UER00197"/>
</dbReference>
<keyword evidence="7 12" id="KW-0663">Pyridoxal phosphate</keyword>
<dbReference type="FunFam" id="3.90.1150.10:FF:000006">
    <property type="entry name" value="Phosphoserine aminotransferase"/>
    <property type="match status" value="1"/>
</dbReference>
<dbReference type="PIRSF" id="PIRSF000525">
    <property type="entry name" value="SerC"/>
    <property type="match status" value="1"/>
</dbReference>
<dbReference type="PANTHER" id="PTHR43247:SF1">
    <property type="entry name" value="PHOSPHOSERINE AMINOTRANSFERASE"/>
    <property type="match status" value="1"/>
</dbReference>
<dbReference type="InterPro" id="IPR015421">
    <property type="entry name" value="PyrdxlP-dep_Trfase_major"/>
</dbReference>
<feature type="binding site" evidence="12">
    <location>
        <position position="187"/>
    </location>
    <ligand>
        <name>pyridoxal 5'-phosphate</name>
        <dbReference type="ChEBI" id="CHEBI:597326"/>
    </ligand>
</feature>
<dbReference type="InterPro" id="IPR022278">
    <property type="entry name" value="Pser_aminoTfrase"/>
</dbReference>
<dbReference type="Gene3D" id="3.90.1150.10">
    <property type="entry name" value="Aspartate Aminotransferase, domain 1"/>
    <property type="match status" value="1"/>
</dbReference>
<feature type="binding site" evidence="12">
    <location>
        <begin position="76"/>
        <end position="77"/>
    </location>
    <ligand>
        <name>pyridoxal 5'-phosphate</name>
        <dbReference type="ChEBI" id="CHEBI:597326"/>
    </ligand>
</feature>
<keyword evidence="8 12" id="KW-0664">Pyridoxine biosynthesis</keyword>
<evidence type="ECO:0000256" key="8">
    <source>
        <dbReference type="ARBA" id="ARBA00023096"/>
    </source>
</evidence>
<dbReference type="GO" id="GO:0006564">
    <property type="term" value="P:L-serine biosynthetic process"/>
    <property type="evidence" value="ECO:0007669"/>
    <property type="project" value="UniProtKB-UniRule"/>
</dbReference>
<dbReference type="GO" id="GO:0005737">
    <property type="term" value="C:cytoplasm"/>
    <property type="evidence" value="ECO:0007669"/>
    <property type="project" value="UniProtKB-SubCell"/>
</dbReference>
<evidence type="ECO:0000313" key="14">
    <source>
        <dbReference type="EMBL" id="GEJ58122.1"/>
    </source>
</evidence>
<organism evidence="14 15">
    <name type="scientific">Anaeromyxobacter diazotrophicus</name>
    <dbReference type="NCBI Taxonomy" id="2590199"/>
    <lineage>
        <taxon>Bacteria</taxon>
        <taxon>Pseudomonadati</taxon>
        <taxon>Myxococcota</taxon>
        <taxon>Myxococcia</taxon>
        <taxon>Myxococcales</taxon>
        <taxon>Cystobacterineae</taxon>
        <taxon>Anaeromyxobacteraceae</taxon>
        <taxon>Anaeromyxobacter</taxon>
    </lineage>
</organism>
<comment type="caution">
    <text evidence="12">Lacks conserved residue(s) required for the propagation of feature annotation.</text>
</comment>
<evidence type="ECO:0000313" key="15">
    <source>
        <dbReference type="Proteomes" id="UP000503640"/>
    </source>
</evidence>
<comment type="function">
    <text evidence="12">Catalyzes the reversible conversion of 3-phosphohydroxypyruvate to phosphoserine and of 3-hydroxy-2-oxo-4-phosphonooxybutanoate to phosphohydroxythreonine.</text>
</comment>
<comment type="catalytic activity">
    <reaction evidence="11 12">
        <text>O-phospho-L-serine + 2-oxoglutarate = 3-phosphooxypyruvate + L-glutamate</text>
        <dbReference type="Rhea" id="RHEA:14329"/>
        <dbReference type="ChEBI" id="CHEBI:16810"/>
        <dbReference type="ChEBI" id="CHEBI:18110"/>
        <dbReference type="ChEBI" id="CHEBI:29985"/>
        <dbReference type="ChEBI" id="CHEBI:57524"/>
        <dbReference type="EC" id="2.6.1.52"/>
    </reaction>
</comment>
<gene>
    <name evidence="12 14" type="primary">serC</name>
    <name evidence="14" type="ORF">AMYX_28630</name>
</gene>
<feature type="binding site" evidence="12">
    <location>
        <position position="162"/>
    </location>
    <ligand>
        <name>pyridoxal 5'-phosphate</name>
        <dbReference type="ChEBI" id="CHEBI:597326"/>
    </ligand>
</feature>
<dbReference type="HAMAP" id="MF_00160">
    <property type="entry name" value="SerC_aminotrans_5"/>
    <property type="match status" value="1"/>
</dbReference>
<dbReference type="Gene3D" id="3.40.640.10">
    <property type="entry name" value="Type I PLP-dependent aspartate aminotransferase-like (Major domain)"/>
    <property type="match status" value="1"/>
</dbReference>
<dbReference type="PANTHER" id="PTHR43247">
    <property type="entry name" value="PHOSPHOSERINE AMINOTRANSFERASE"/>
    <property type="match status" value="1"/>
</dbReference>
<evidence type="ECO:0000256" key="2">
    <source>
        <dbReference type="ARBA" id="ARBA00005099"/>
    </source>
</evidence>
<evidence type="ECO:0000259" key="13">
    <source>
        <dbReference type="Pfam" id="PF00266"/>
    </source>
</evidence>
<dbReference type="InterPro" id="IPR000192">
    <property type="entry name" value="Aminotrans_V_dom"/>
</dbReference>
<keyword evidence="15" id="KW-1185">Reference proteome</keyword>
<dbReference type="RefSeq" id="WP_176066348.1">
    <property type="nucleotide sequence ID" value="NZ_BJTG01000006.1"/>
</dbReference>
<dbReference type="FunFam" id="3.40.640.10:FF:000010">
    <property type="entry name" value="Phosphoserine aminotransferase"/>
    <property type="match status" value="1"/>
</dbReference>
<keyword evidence="6 12" id="KW-0808">Transferase</keyword>
<comment type="caution">
    <text evidence="14">The sequence shown here is derived from an EMBL/GenBank/DDBJ whole genome shotgun (WGS) entry which is preliminary data.</text>
</comment>
<keyword evidence="12" id="KW-0963">Cytoplasm</keyword>
<dbReference type="InterPro" id="IPR015424">
    <property type="entry name" value="PyrdxlP-dep_Trfase"/>
</dbReference>
<evidence type="ECO:0000256" key="5">
    <source>
        <dbReference type="ARBA" id="ARBA00022605"/>
    </source>
</evidence>
<dbReference type="EMBL" id="BJTG01000006">
    <property type="protein sequence ID" value="GEJ58122.1"/>
    <property type="molecule type" value="Genomic_DNA"/>
</dbReference>
<dbReference type="Proteomes" id="UP000503640">
    <property type="component" value="Unassembled WGS sequence"/>
</dbReference>
<dbReference type="UniPathway" id="UPA00244">
    <property type="reaction ID" value="UER00311"/>
</dbReference>
<evidence type="ECO:0000256" key="9">
    <source>
        <dbReference type="ARBA" id="ARBA00023299"/>
    </source>
</evidence>
<evidence type="ECO:0000256" key="3">
    <source>
        <dbReference type="ARBA" id="ARBA00006904"/>
    </source>
</evidence>
<comment type="catalytic activity">
    <reaction evidence="10 12">
        <text>4-(phosphooxy)-L-threonine + 2-oxoglutarate = (R)-3-hydroxy-2-oxo-4-phosphooxybutanoate + L-glutamate</text>
        <dbReference type="Rhea" id="RHEA:16573"/>
        <dbReference type="ChEBI" id="CHEBI:16810"/>
        <dbReference type="ChEBI" id="CHEBI:29985"/>
        <dbReference type="ChEBI" id="CHEBI:58452"/>
        <dbReference type="ChEBI" id="CHEBI:58538"/>
        <dbReference type="EC" id="2.6.1.52"/>
    </reaction>
</comment>
<keyword evidence="9 12" id="KW-0718">Serine biosynthesis</keyword>
<evidence type="ECO:0000256" key="10">
    <source>
        <dbReference type="ARBA" id="ARBA00047630"/>
    </source>
</evidence>
<evidence type="ECO:0000256" key="11">
    <source>
        <dbReference type="ARBA" id="ARBA00049007"/>
    </source>
</evidence>
<feature type="binding site" evidence="12">
    <location>
        <position position="210"/>
    </location>
    <ligand>
        <name>pyridoxal 5'-phosphate</name>
        <dbReference type="ChEBI" id="CHEBI:597326"/>
    </ligand>
</feature>
<evidence type="ECO:0000256" key="4">
    <source>
        <dbReference type="ARBA" id="ARBA00022576"/>
    </source>
</evidence>
<dbReference type="SUPFAM" id="SSF53383">
    <property type="entry name" value="PLP-dependent transferases"/>
    <property type="match status" value="1"/>
</dbReference>
<evidence type="ECO:0000256" key="12">
    <source>
        <dbReference type="HAMAP-Rule" id="MF_00160"/>
    </source>
</evidence>
<dbReference type="Pfam" id="PF00266">
    <property type="entry name" value="Aminotran_5"/>
    <property type="match status" value="1"/>
</dbReference>